<dbReference type="InterPro" id="IPR015915">
    <property type="entry name" value="Kelch-typ_b-propeller"/>
</dbReference>
<name>A0A438DUA8_VITVI</name>
<dbReference type="Pfam" id="PF24922">
    <property type="entry name" value="ACBP4_C"/>
    <property type="match status" value="1"/>
</dbReference>
<evidence type="ECO:0000256" key="1">
    <source>
        <dbReference type="ARBA" id="ARBA00022441"/>
    </source>
</evidence>
<dbReference type="Pfam" id="PF01344">
    <property type="entry name" value="Kelch_1"/>
    <property type="match status" value="1"/>
</dbReference>
<dbReference type="Proteomes" id="UP000288805">
    <property type="component" value="Unassembled WGS sequence"/>
</dbReference>
<keyword evidence="1" id="KW-0880">Kelch repeat</keyword>
<dbReference type="Gene3D" id="1.10.287.1490">
    <property type="match status" value="1"/>
</dbReference>
<evidence type="ECO:0000256" key="3">
    <source>
        <dbReference type="SAM" id="Coils"/>
    </source>
</evidence>
<evidence type="ECO:0000256" key="2">
    <source>
        <dbReference type="ARBA" id="ARBA00022737"/>
    </source>
</evidence>
<organism evidence="5 6">
    <name type="scientific">Vitis vinifera</name>
    <name type="common">Grape</name>
    <dbReference type="NCBI Taxonomy" id="29760"/>
    <lineage>
        <taxon>Eukaryota</taxon>
        <taxon>Viridiplantae</taxon>
        <taxon>Streptophyta</taxon>
        <taxon>Embryophyta</taxon>
        <taxon>Tracheophyta</taxon>
        <taxon>Spermatophyta</taxon>
        <taxon>Magnoliopsida</taxon>
        <taxon>eudicotyledons</taxon>
        <taxon>Gunneridae</taxon>
        <taxon>Pentapetalae</taxon>
        <taxon>rosids</taxon>
        <taxon>Vitales</taxon>
        <taxon>Vitaceae</taxon>
        <taxon>Viteae</taxon>
        <taxon>Vitis</taxon>
    </lineage>
</organism>
<reference evidence="5 6" key="1">
    <citation type="journal article" date="2018" name="PLoS Genet.">
        <title>Population sequencing reveals clonal diversity and ancestral inbreeding in the grapevine cultivar Chardonnay.</title>
        <authorList>
            <person name="Roach M.J."/>
            <person name="Johnson D.L."/>
            <person name="Bohlmann J."/>
            <person name="van Vuuren H.J."/>
            <person name="Jones S.J."/>
            <person name="Pretorius I.S."/>
            <person name="Schmidt S.A."/>
            <person name="Borneman A.R."/>
        </authorList>
    </citation>
    <scope>NUCLEOTIDE SEQUENCE [LARGE SCALE GENOMIC DNA]</scope>
    <source>
        <strain evidence="6">cv. Chardonnay</strain>
        <tissue evidence="5">Leaf</tissue>
    </source>
</reference>
<dbReference type="InterPro" id="IPR056819">
    <property type="entry name" value="ACBP4-6_C"/>
</dbReference>
<evidence type="ECO:0000259" key="4">
    <source>
        <dbReference type="Pfam" id="PF24922"/>
    </source>
</evidence>
<sequence>MDIDNWHSELEYDQWLQLPVPGPRPSARYKHAAAVVDEKLYISGGSRNGRYLSDVQVFDLRSLAWSALKLKMESNADKVEENNLQEVFPATSGHNMIKWGNKLLILGGHSKNSSDGVTVRAIDLETQQCGVIKTSGKVPVARGGQSVTLVGSRLIMFGGEDRSRHLLNDVHVLDLDTMTWDVVQATQTPPAPRFDHTAAVHAERYLLIFGGCSHSIFFNDLHILDLQTASSRGLCNLFEANIWCIDWFERSKKGIVYREMGIVERCCEKLSAEGECVLCRDDERVRKYTSRKHCSQFPHYGSKWNAVKYFVNGHPNRTGYLVAPFIGHEYSGKEMEWSQPQIQGDLVTPRAGHAGTTIDENWYIVGGGDNRSGTPETLVFNMSKLGWSVLTRVKERDPLASEGLNVCSASVNGEKHLVTFGGYNGKYNNECQPLSFSLHDSLWHAFTIVFIMKPKPTDSTRPKIFQSPAAAAAAASVTAAYALAKSEKLDFIETEDSNFGGVKENNSAQDFSIEINAIREENKVLESSVAEVKAENSRLKEKIDDINGTYAELSKELHSVQGQLVVERSRCSKLEAQIAELQKMLETLQSIEDEVQLLRRQKSMLERNMEVAAAQRQGSGGVWGWIAGTPNT</sequence>
<evidence type="ECO:0000313" key="6">
    <source>
        <dbReference type="Proteomes" id="UP000288805"/>
    </source>
</evidence>
<dbReference type="Gene3D" id="2.120.10.80">
    <property type="entry name" value="Kelch-type beta propeller"/>
    <property type="match status" value="2"/>
</dbReference>
<protein>
    <submittedName>
        <fullName evidence="5">Acyl-CoA-binding domain-containing protein 6</fullName>
    </submittedName>
</protein>
<proteinExistence type="predicted"/>
<dbReference type="InterPro" id="IPR006652">
    <property type="entry name" value="Kelch_1"/>
</dbReference>
<dbReference type="PANTHER" id="PTHR46093">
    <property type="entry name" value="ACYL-COA-BINDING DOMAIN-CONTAINING PROTEIN 5"/>
    <property type="match status" value="1"/>
</dbReference>
<evidence type="ECO:0000313" key="5">
    <source>
        <dbReference type="EMBL" id="RVW39077.1"/>
    </source>
</evidence>
<feature type="coiled-coil region" evidence="3">
    <location>
        <begin position="515"/>
        <end position="615"/>
    </location>
</feature>
<feature type="domain" description="Acyl-CoA-binding" evidence="4">
    <location>
        <begin position="512"/>
        <end position="615"/>
    </location>
</feature>
<comment type="caution">
    <text evidence="5">The sequence shown here is derived from an EMBL/GenBank/DDBJ whole genome shotgun (WGS) entry which is preliminary data.</text>
</comment>
<dbReference type="AlphaFoldDB" id="A0A438DUA8"/>
<gene>
    <name evidence="5" type="primary">ACBP6_3</name>
    <name evidence="5" type="ORF">CK203_084148</name>
</gene>
<dbReference type="Pfam" id="PF24681">
    <property type="entry name" value="Kelch_KLHDC2_KLHL20_DRC7"/>
    <property type="match status" value="1"/>
</dbReference>
<keyword evidence="3" id="KW-0175">Coiled coil</keyword>
<accession>A0A438DUA8</accession>
<keyword evidence="2" id="KW-0677">Repeat</keyword>
<dbReference type="EMBL" id="QGNW01001495">
    <property type="protein sequence ID" value="RVW39077.1"/>
    <property type="molecule type" value="Genomic_DNA"/>
</dbReference>
<dbReference type="PANTHER" id="PTHR46093:SF5">
    <property type="entry name" value="OS02G0822800 PROTEIN"/>
    <property type="match status" value="1"/>
</dbReference>
<dbReference type="SUPFAM" id="SSF117281">
    <property type="entry name" value="Kelch motif"/>
    <property type="match status" value="2"/>
</dbReference>